<dbReference type="Proteomes" id="UP000006380">
    <property type="component" value="Chromosome"/>
</dbReference>
<dbReference type="RefSeq" id="WP_011992807.1">
    <property type="nucleotide sequence ID" value="NC_009715.2"/>
</dbReference>
<dbReference type="STRING" id="360105.CCV52592_0034"/>
<dbReference type="InterPro" id="IPR056909">
    <property type="entry name" value="SU10_portal"/>
</dbReference>
<dbReference type="OrthoDB" id="5351530at2"/>
<evidence type="ECO:0000313" key="1">
    <source>
        <dbReference type="EMBL" id="EAU00312.2"/>
    </source>
</evidence>
<reference evidence="1" key="1">
    <citation type="submission" date="2016-07" db="EMBL/GenBank/DDBJ databases">
        <title>Comparative genomics of the Campylobacter concisus group.</title>
        <authorList>
            <person name="Miller W.G."/>
            <person name="Yee E."/>
            <person name="Chapman M.H."/>
            <person name="Huynh S."/>
            <person name="Bono J.L."/>
            <person name="On S.L.W."/>
            <person name="StLeger J."/>
            <person name="Foster G."/>
            <person name="Parker C.T."/>
        </authorList>
    </citation>
    <scope>NUCLEOTIDE SEQUENCE</scope>
    <source>
        <strain evidence="1">525.92</strain>
    </source>
</reference>
<dbReference type="HOGENOM" id="CLU_531780_0_0_7"/>
<proteinExistence type="predicted"/>
<protein>
    <submittedName>
        <fullName evidence="1">Bacteriophage head to tail connecting protein</fullName>
    </submittedName>
</protein>
<dbReference type="Pfam" id="PF23899">
    <property type="entry name" value="SU10_portal"/>
    <property type="match status" value="1"/>
</dbReference>
<evidence type="ECO:0000313" key="2">
    <source>
        <dbReference type="Proteomes" id="UP000006380"/>
    </source>
</evidence>
<keyword evidence="2" id="KW-1185">Reference proteome</keyword>
<organism evidence="1 2">
    <name type="scientific">Campylobacter curvus (strain 525.92)</name>
    <dbReference type="NCBI Taxonomy" id="360105"/>
    <lineage>
        <taxon>Bacteria</taxon>
        <taxon>Pseudomonadati</taxon>
        <taxon>Campylobacterota</taxon>
        <taxon>Epsilonproteobacteria</taxon>
        <taxon>Campylobacterales</taxon>
        <taxon>Campylobacteraceae</taxon>
        <taxon>Campylobacter</taxon>
    </lineage>
</organism>
<sequence>MNSDRTAFLSELIQKAKRGFEHYRGDFDKLNAAYLLALDEDKAQSLKERGKANLFIPKINAKAKRITDALSETYFNSDEFAKLETYINSSADVIEKWQEALNHYTTIVRLYKVMMPMFQKIPFLGTSVAKVFWRKGLPVIEEVELDDIFFDPEAKDHDDIRYYVNRISLSYEDLGNLAKQKIYDKEATNELISRDEAKERRYDRLEIYDVYECENDKWYLSTIADNALLRDKVELKDGCPFILGYMVPQVRDFSEQNFVCAYGEPPLASILPLQEEMNFARNSLIDAMNMHLKPKAIVPLSANISRTDLETIGKPVYAQTPAQITFVPPPNIGSAQINISLIDNEMSEASGVSPQQNGATTPRKETATMASIMANEGSVRVQGYVRSFNETFIEPLFERLAMLVWKYGASELFAGYSRNEVPSFKVALNTGIGALNKEVQKDGLMQASAALNAQFGLCMQIQDIQGAARIVQANEKIIRQILPLYGIKNVDEFLGDEGKEGLNALIDNNTTIGAGFGAGAIKQQGAVPANGAASVHRADEAPADTLGGEFGGGV</sequence>
<dbReference type="EMBL" id="CP000767">
    <property type="protein sequence ID" value="EAU00312.2"/>
    <property type="molecule type" value="Genomic_DNA"/>
</dbReference>
<dbReference type="KEGG" id="ccv:CCV52592_0034"/>
<dbReference type="AlphaFoldDB" id="A7H0U5"/>
<name>A7H0U5_CAMC5</name>
<accession>A7H0U5</accession>
<gene>
    <name evidence="1" type="ORF">CCV52592_0034</name>
</gene>